<dbReference type="Proteomes" id="UP000318288">
    <property type="component" value="Unassembled WGS sequence"/>
</dbReference>
<gene>
    <name evidence="6" type="primary">icaA_3</name>
    <name evidence="6" type="ORF">Poly51_32160</name>
</gene>
<keyword evidence="7" id="KW-1185">Reference proteome</keyword>
<dbReference type="AlphaFoldDB" id="A0A5C6F2B0"/>
<dbReference type="InterPro" id="IPR029044">
    <property type="entry name" value="Nucleotide-diphossugar_trans"/>
</dbReference>
<dbReference type="Pfam" id="PF00535">
    <property type="entry name" value="Glycos_transf_2"/>
    <property type="match status" value="1"/>
</dbReference>
<feature type="transmembrane region" description="Helical" evidence="4">
    <location>
        <begin position="343"/>
        <end position="363"/>
    </location>
</feature>
<evidence type="ECO:0000256" key="2">
    <source>
        <dbReference type="ARBA" id="ARBA00022676"/>
    </source>
</evidence>
<keyword evidence="2 6" id="KW-0328">Glycosyltransferase</keyword>
<accession>A0A5C6F2B0</accession>
<evidence type="ECO:0000256" key="1">
    <source>
        <dbReference type="ARBA" id="ARBA00006739"/>
    </source>
</evidence>
<evidence type="ECO:0000256" key="4">
    <source>
        <dbReference type="SAM" id="Phobius"/>
    </source>
</evidence>
<feature type="transmembrane region" description="Helical" evidence="4">
    <location>
        <begin position="310"/>
        <end position="331"/>
    </location>
</feature>
<feature type="domain" description="Glycosyltransferase 2-like" evidence="5">
    <location>
        <begin position="43"/>
        <end position="205"/>
    </location>
</feature>
<comment type="caution">
    <text evidence="6">The sequence shown here is derived from an EMBL/GenBank/DDBJ whole genome shotgun (WGS) entry which is preliminary data.</text>
</comment>
<proteinExistence type="inferred from homology"/>
<sequence length="385" mass="42855">MIQCIFWLAAGLLLHTYVLYPLFVGFVRRSQRPENSGELPSISVIVPAHNEAAVLEAKIENVRQLDYPADRIELLIFDDGSSDETAQIAEAHAGERVRFFRGETRSGKANAVNRLVDEAAHKMLLLTDANVSMNPDSVSQMVRHLSDPAVGAVTGEVRLVGSDKEFRSGEMLYYRLERRIQNAESSVGSVMGVDGAMYVMRRELFGTLPSDTILDDFLISMNILRAGKRIVYEPMATAVETGTPSARQEFNRRIRIAAGAVQLLKRGNVPRWNDPSIWFQFLSHKVLRWTSPAMIALMLASSAALATTHWFYSVILMTEVILLAIAVILVVKPSLRSTNLGGVIFFFALSQVAIAIGLFKGVFNRQPPQWEKGQRVKHTKILDGQ</sequence>
<dbReference type="EMBL" id="SJPW01000004">
    <property type="protein sequence ID" value="TWU54497.1"/>
    <property type="molecule type" value="Genomic_DNA"/>
</dbReference>
<keyword evidence="4" id="KW-0812">Transmembrane</keyword>
<dbReference type="GO" id="GO:0016757">
    <property type="term" value="F:glycosyltransferase activity"/>
    <property type="evidence" value="ECO:0007669"/>
    <property type="project" value="UniProtKB-KW"/>
</dbReference>
<feature type="transmembrane region" description="Helical" evidence="4">
    <location>
        <begin position="6"/>
        <end position="27"/>
    </location>
</feature>
<dbReference type="PANTHER" id="PTHR43630:SF1">
    <property type="entry name" value="POLY-BETA-1,6-N-ACETYL-D-GLUCOSAMINE SYNTHASE"/>
    <property type="match status" value="1"/>
</dbReference>
<dbReference type="PANTHER" id="PTHR43630">
    <property type="entry name" value="POLY-BETA-1,6-N-ACETYL-D-GLUCOSAMINE SYNTHASE"/>
    <property type="match status" value="1"/>
</dbReference>
<evidence type="ECO:0000256" key="3">
    <source>
        <dbReference type="ARBA" id="ARBA00022679"/>
    </source>
</evidence>
<comment type="similarity">
    <text evidence="1">Belongs to the glycosyltransferase 2 family.</text>
</comment>
<evidence type="ECO:0000313" key="6">
    <source>
        <dbReference type="EMBL" id="TWU54497.1"/>
    </source>
</evidence>
<dbReference type="EC" id="2.4.1.-" evidence="6"/>
<dbReference type="OrthoDB" id="9766299at2"/>
<keyword evidence="3 6" id="KW-0808">Transferase</keyword>
<dbReference type="SUPFAM" id="SSF53448">
    <property type="entry name" value="Nucleotide-diphospho-sugar transferases"/>
    <property type="match status" value="1"/>
</dbReference>
<organism evidence="6 7">
    <name type="scientific">Rubripirellula tenax</name>
    <dbReference type="NCBI Taxonomy" id="2528015"/>
    <lineage>
        <taxon>Bacteria</taxon>
        <taxon>Pseudomonadati</taxon>
        <taxon>Planctomycetota</taxon>
        <taxon>Planctomycetia</taxon>
        <taxon>Pirellulales</taxon>
        <taxon>Pirellulaceae</taxon>
        <taxon>Rubripirellula</taxon>
    </lineage>
</organism>
<dbReference type="Gene3D" id="3.90.550.10">
    <property type="entry name" value="Spore Coat Polysaccharide Biosynthesis Protein SpsA, Chain A"/>
    <property type="match status" value="1"/>
</dbReference>
<keyword evidence="4" id="KW-1133">Transmembrane helix</keyword>
<dbReference type="CDD" id="cd06439">
    <property type="entry name" value="CESA_like_1"/>
    <property type="match status" value="1"/>
</dbReference>
<keyword evidence="4" id="KW-0472">Membrane</keyword>
<reference evidence="6 7" key="1">
    <citation type="submission" date="2019-02" db="EMBL/GenBank/DDBJ databases">
        <title>Deep-cultivation of Planctomycetes and their phenomic and genomic characterization uncovers novel biology.</title>
        <authorList>
            <person name="Wiegand S."/>
            <person name="Jogler M."/>
            <person name="Boedeker C."/>
            <person name="Pinto D."/>
            <person name="Vollmers J."/>
            <person name="Rivas-Marin E."/>
            <person name="Kohn T."/>
            <person name="Peeters S.H."/>
            <person name="Heuer A."/>
            <person name="Rast P."/>
            <person name="Oberbeckmann S."/>
            <person name="Bunk B."/>
            <person name="Jeske O."/>
            <person name="Meyerdierks A."/>
            <person name="Storesund J.E."/>
            <person name="Kallscheuer N."/>
            <person name="Luecker S."/>
            <person name="Lage O.M."/>
            <person name="Pohl T."/>
            <person name="Merkel B.J."/>
            <person name="Hornburger P."/>
            <person name="Mueller R.-W."/>
            <person name="Bruemmer F."/>
            <person name="Labrenz M."/>
            <person name="Spormann A.M."/>
            <person name="Op Den Camp H."/>
            <person name="Overmann J."/>
            <person name="Amann R."/>
            <person name="Jetten M.S.M."/>
            <person name="Mascher T."/>
            <person name="Medema M.H."/>
            <person name="Devos D.P."/>
            <person name="Kaster A.-K."/>
            <person name="Ovreas L."/>
            <person name="Rohde M."/>
            <person name="Galperin M.Y."/>
            <person name="Jogler C."/>
        </authorList>
    </citation>
    <scope>NUCLEOTIDE SEQUENCE [LARGE SCALE GENOMIC DNA]</scope>
    <source>
        <strain evidence="6 7">Poly51</strain>
    </source>
</reference>
<dbReference type="InterPro" id="IPR001173">
    <property type="entry name" value="Glyco_trans_2-like"/>
</dbReference>
<evidence type="ECO:0000313" key="7">
    <source>
        <dbReference type="Proteomes" id="UP000318288"/>
    </source>
</evidence>
<name>A0A5C6F2B0_9BACT</name>
<dbReference type="RefSeq" id="WP_146458712.1">
    <property type="nucleotide sequence ID" value="NZ_SJPW01000004.1"/>
</dbReference>
<protein>
    <submittedName>
        <fullName evidence="6">Poly-beta-1,6-N-acetyl-D-glucosamine synthase</fullName>
        <ecNumber evidence="6">2.4.1.-</ecNumber>
    </submittedName>
</protein>
<evidence type="ECO:0000259" key="5">
    <source>
        <dbReference type="Pfam" id="PF00535"/>
    </source>
</evidence>